<organism evidence="1 2">
    <name type="scientific">Pleuronectes platessa</name>
    <name type="common">European plaice</name>
    <dbReference type="NCBI Taxonomy" id="8262"/>
    <lineage>
        <taxon>Eukaryota</taxon>
        <taxon>Metazoa</taxon>
        <taxon>Chordata</taxon>
        <taxon>Craniata</taxon>
        <taxon>Vertebrata</taxon>
        <taxon>Euteleostomi</taxon>
        <taxon>Actinopterygii</taxon>
        <taxon>Neopterygii</taxon>
        <taxon>Teleostei</taxon>
        <taxon>Neoteleostei</taxon>
        <taxon>Acanthomorphata</taxon>
        <taxon>Carangaria</taxon>
        <taxon>Pleuronectiformes</taxon>
        <taxon>Pleuronectoidei</taxon>
        <taxon>Pleuronectidae</taxon>
        <taxon>Pleuronectes</taxon>
    </lineage>
</organism>
<protein>
    <submittedName>
        <fullName evidence="1">Uncharacterized protein</fullName>
    </submittedName>
</protein>
<name>A0A9N7TR92_PLEPL</name>
<keyword evidence="2" id="KW-1185">Reference proteome</keyword>
<reference evidence="1" key="1">
    <citation type="submission" date="2020-03" db="EMBL/GenBank/DDBJ databases">
        <authorList>
            <person name="Weist P."/>
        </authorList>
    </citation>
    <scope>NUCLEOTIDE SEQUENCE</scope>
</reference>
<evidence type="ECO:0000313" key="2">
    <source>
        <dbReference type="Proteomes" id="UP001153269"/>
    </source>
</evidence>
<comment type="caution">
    <text evidence="1">The sequence shown here is derived from an EMBL/GenBank/DDBJ whole genome shotgun (WGS) entry which is preliminary data.</text>
</comment>
<proteinExistence type="predicted"/>
<dbReference type="Proteomes" id="UP001153269">
    <property type="component" value="Unassembled WGS sequence"/>
</dbReference>
<evidence type="ECO:0000313" key="1">
    <source>
        <dbReference type="EMBL" id="CAB1417610.1"/>
    </source>
</evidence>
<dbReference type="EMBL" id="CADEAL010000272">
    <property type="protein sequence ID" value="CAB1417610.1"/>
    <property type="molecule type" value="Genomic_DNA"/>
</dbReference>
<accession>A0A9N7TR92</accession>
<dbReference type="AlphaFoldDB" id="A0A9N7TR92"/>
<gene>
    <name evidence="1" type="ORF">PLEPLA_LOCUS5429</name>
</gene>
<sequence>MTAGLTNSEPETDHNGAYESQLGNYPCALLLPVLHSSTERSHHYRAPCLVSPVPPLLPSPFLLSLVLPPSLVPMCVEKVSSSHRVCTAHVSILRLYARTGFPRESPPVGPSSFRFLPPSLIHDPGSVT</sequence>